<dbReference type="RefSeq" id="WP_109591414.1">
    <property type="nucleotide sequence ID" value="NZ_BONA01000009.1"/>
</dbReference>
<dbReference type="Gene3D" id="1.10.357.10">
    <property type="entry name" value="Tetracycline Repressor, domain 2"/>
    <property type="match status" value="1"/>
</dbReference>
<comment type="caution">
    <text evidence="7">The sequence shown here is derived from an EMBL/GenBank/DDBJ whole genome shotgun (WGS) entry which is preliminary data.</text>
</comment>
<evidence type="ECO:0000256" key="3">
    <source>
        <dbReference type="ARBA" id="ARBA00023125"/>
    </source>
</evidence>
<dbReference type="GO" id="GO:0000976">
    <property type="term" value="F:transcription cis-regulatory region binding"/>
    <property type="evidence" value="ECO:0007669"/>
    <property type="project" value="TreeGrafter"/>
</dbReference>
<keyword evidence="2" id="KW-0805">Transcription regulation</keyword>
<feature type="domain" description="HTH tetR-type" evidence="6">
    <location>
        <begin position="8"/>
        <end position="68"/>
    </location>
</feature>
<dbReference type="PANTHER" id="PTHR30055:SF148">
    <property type="entry name" value="TETR-FAMILY TRANSCRIPTIONAL REGULATOR"/>
    <property type="match status" value="1"/>
</dbReference>
<protein>
    <submittedName>
        <fullName evidence="7">TetR family transcriptional regulator</fullName>
    </submittedName>
</protein>
<dbReference type="PANTHER" id="PTHR30055">
    <property type="entry name" value="HTH-TYPE TRANSCRIPTIONAL REGULATOR RUTR"/>
    <property type="match status" value="1"/>
</dbReference>
<dbReference type="SUPFAM" id="SSF48498">
    <property type="entry name" value="Tetracyclin repressor-like, C-terminal domain"/>
    <property type="match status" value="1"/>
</dbReference>
<organism evidence="7 8">
    <name type="scientific">Actinoplanes xinjiangensis</name>
    <dbReference type="NCBI Taxonomy" id="512350"/>
    <lineage>
        <taxon>Bacteria</taxon>
        <taxon>Bacillati</taxon>
        <taxon>Actinomycetota</taxon>
        <taxon>Actinomycetes</taxon>
        <taxon>Micromonosporales</taxon>
        <taxon>Micromonosporaceae</taxon>
        <taxon>Actinoplanes</taxon>
    </lineage>
</organism>
<dbReference type="OrthoDB" id="9816296at2"/>
<sequence>MSRTADRSAQGETLSRAVWSVLAEQGLERLTVRAVAAAAGCTTGLVMHRFPNRQALLLHARELLHRVTRARVEALEAEAGSPRAALRAVLLQGMALDEQTRQEAIVWMGFLAAAVTDDELIAEHRRNNRAWRERVERLTAAAAPEWTAGRVATVALALIAMTEGVAVYAAADPAAFPPADQERMLDATLTAHGLDAAGEGDGEQRRS</sequence>
<dbReference type="Pfam" id="PF00440">
    <property type="entry name" value="TetR_N"/>
    <property type="match status" value="1"/>
</dbReference>
<evidence type="ECO:0000256" key="2">
    <source>
        <dbReference type="ARBA" id="ARBA00023015"/>
    </source>
</evidence>
<name>A0A316FSL8_9ACTN</name>
<dbReference type="Proteomes" id="UP000245697">
    <property type="component" value="Unassembled WGS sequence"/>
</dbReference>
<keyword evidence="4" id="KW-0804">Transcription</keyword>
<feature type="DNA-binding region" description="H-T-H motif" evidence="5">
    <location>
        <begin position="31"/>
        <end position="50"/>
    </location>
</feature>
<evidence type="ECO:0000259" key="6">
    <source>
        <dbReference type="PROSITE" id="PS50977"/>
    </source>
</evidence>
<keyword evidence="1" id="KW-0678">Repressor</keyword>
<dbReference type="SUPFAM" id="SSF46689">
    <property type="entry name" value="Homeodomain-like"/>
    <property type="match status" value="1"/>
</dbReference>
<dbReference type="InterPro" id="IPR001647">
    <property type="entry name" value="HTH_TetR"/>
</dbReference>
<proteinExistence type="predicted"/>
<dbReference type="AlphaFoldDB" id="A0A316FSL8"/>
<evidence type="ECO:0000313" key="7">
    <source>
        <dbReference type="EMBL" id="PWK50706.1"/>
    </source>
</evidence>
<evidence type="ECO:0000256" key="4">
    <source>
        <dbReference type="ARBA" id="ARBA00023163"/>
    </source>
</evidence>
<dbReference type="InterPro" id="IPR039538">
    <property type="entry name" value="BetI_C"/>
</dbReference>
<gene>
    <name evidence="7" type="ORF">BC793_103594</name>
</gene>
<reference evidence="7 8" key="1">
    <citation type="submission" date="2018-05" db="EMBL/GenBank/DDBJ databases">
        <title>Genomic Encyclopedia of Archaeal and Bacterial Type Strains, Phase II (KMG-II): from individual species to whole genera.</title>
        <authorList>
            <person name="Goeker M."/>
        </authorList>
    </citation>
    <scope>NUCLEOTIDE SEQUENCE [LARGE SCALE GENOMIC DNA]</scope>
    <source>
        <strain evidence="7 8">DSM 45184</strain>
    </source>
</reference>
<dbReference type="EMBL" id="QGGR01000003">
    <property type="protein sequence ID" value="PWK50706.1"/>
    <property type="molecule type" value="Genomic_DNA"/>
</dbReference>
<accession>A0A316FSL8</accession>
<dbReference type="InterPro" id="IPR036271">
    <property type="entry name" value="Tet_transcr_reg_TetR-rel_C_sf"/>
</dbReference>
<dbReference type="PROSITE" id="PS50977">
    <property type="entry name" value="HTH_TETR_2"/>
    <property type="match status" value="1"/>
</dbReference>
<evidence type="ECO:0000313" key="8">
    <source>
        <dbReference type="Proteomes" id="UP000245697"/>
    </source>
</evidence>
<dbReference type="InterPro" id="IPR009057">
    <property type="entry name" value="Homeodomain-like_sf"/>
</dbReference>
<keyword evidence="3 5" id="KW-0238">DNA-binding</keyword>
<dbReference type="Pfam" id="PF13977">
    <property type="entry name" value="TetR_C_6"/>
    <property type="match status" value="1"/>
</dbReference>
<keyword evidence="8" id="KW-1185">Reference proteome</keyword>
<evidence type="ECO:0000256" key="1">
    <source>
        <dbReference type="ARBA" id="ARBA00022491"/>
    </source>
</evidence>
<evidence type="ECO:0000256" key="5">
    <source>
        <dbReference type="PROSITE-ProRule" id="PRU00335"/>
    </source>
</evidence>
<dbReference type="GO" id="GO:0003700">
    <property type="term" value="F:DNA-binding transcription factor activity"/>
    <property type="evidence" value="ECO:0007669"/>
    <property type="project" value="TreeGrafter"/>
</dbReference>
<dbReference type="InterPro" id="IPR050109">
    <property type="entry name" value="HTH-type_TetR-like_transc_reg"/>
</dbReference>